<gene>
    <name evidence="2" type="ORF">BIY21_16005</name>
</gene>
<dbReference type="InterPro" id="IPR003959">
    <property type="entry name" value="ATPase_AAA_core"/>
</dbReference>
<feature type="domain" description="ATPase AAA-type core" evidence="1">
    <location>
        <begin position="206"/>
        <end position="461"/>
    </location>
</feature>
<evidence type="ECO:0000259" key="1">
    <source>
        <dbReference type="Pfam" id="PF13304"/>
    </source>
</evidence>
<dbReference type="SUPFAM" id="SSF52540">
    <property type="entry name" value="P-loop containing nucleoside triphosphate hydrolases"/>
    <property type="match status" value="1"/>
</dbReference>
<name>A0ABX3FEH7_9VIBR</name>
<dbReference type="RefSeq" id="WP_075650990.1">
    <property type="nucleotide sequence ID" value="NZ_AP019658.1"/>
</dbReference>
<reference evidence="2 3" key="1">
    <citation type="submission" date="2016-09" db="EMBL/GenBank/DDBJ databases">
        <title>Genomic Taxonomy of the Vibrionaceae.</title>
        <authorList>
            <person name="Gonzalez-Castillo A."/>
            <person name="Gomez-Gil B."/>
            <person name="Enciso-Ibarra K."/>
        </authorList>
    </citation>
    <scope>NUCLEOTIDE SEQUENCE [LARGE SCALE GENOMIC DNA]</scope>
    <source>
        <strain evidence="2 3">CAIM 1731</strain>
    </source>
</reference>
<evidence type="ECO:0000313" key="3">
    <source>
        <dbReference type="Proteomes" id="UP000186206"/>
    </source>
</evidence>
<dbReference type="Proteomes" id="UP000186206">
    <property type="component" value="Unassembled WGS sequence"/>
</dbReference>
<dbReference type="Pfam" id="PF13304">
    <property type="entry name" value="AAA_21"/>
    <property type="match status" value="1"/>
</dbReference>
<proteinExistence type="predicted"/>
<dbReference type="PANTHER" id="PTHR43581:SF4">
    <property type="entry name" value="ATP_GTP PHOSPHATASE"/>
    <property type="match status" value="1"/>
</dbReference>
<evidence type="ECO:0000313" key="2">
    <source>
        <dbReference type="EMBL" id="OLQ88719.1"/>
    </source>
</evidence>
<organism evidence="2 3">
    <name type="scientific">Vibrio ponticus</name>
    <dbReference type="NCBI Taxonomy" id="265668"/>
    <lineage>
        <taxon>Bacteria</taxon>
        <taxon>Pseudomonadati</taxon>
        <taxon>Pseudomonadota</taxon>
        <taxon>Gammaproteobacteria</taxon>
        <taxon>Vibrionales</taxon>
        <taxon>Vibrionaceae</taxon>
        <taxon>Vibrio</taxon>
    </lineage>
</organism>
<dbReference type="Gene3D" id="3.40.50.300">
    <property type="entry name" value="P-loop containing nucleotide triphosphate hydrolases"/>
    <property type="match status" value="1"/>
</dbReference>
<dbReference type="InterPro" id="IPR027417">
    <property type="entry name" value="P-loop_NTPase"/>
</dbReference>
<dbReference type="PANTHER" id="PTHR43581">
    <property type="entry name" value="ATP/GTP PHOSPHATASE"/>
    <property type="match status" value="1"/>
</dbReference>
<keyword evidence="3" id="KW-1185">Reference proteome</keyword>
<sequence>MKIYISKTLGINDYDGFHLIQDHIGTSHINPWDDFGYIVTFNLYHVSDECKTKIESLKLLINGETNTAKYLFDKGLDVTGKITDVTAIIGSLQAVSIGASKSYYQKIRAVLENNKKDITNLLEMLHDASYLFGERESYESYEGFSATIFRDGETANSLIMKGYNVAIGTYERKEAFSLILDPPAASIDPIEFKFDVSKRIAKTNISLLIGENGTGKSHILKRLSEVMLGITSNKNAWPFFHKLIVAAYSPFESFYTKEQILDLLDTKKNKKKNKNNRKNKEYKAQRSSQINKYAYIGFKNDNNEFSLTWPRVFSVNALKSIMKYDKEENWWTDNTRLKILKSTLSLSMEFDDIAVKLKSNNKFQLVEDDSYKEFDKYKEDIDEQEGLFFLKNGHPIPLSSGQEIFSYMIPSLVSEIEDESLIIIDEPELYLHPTLEVGLINMLKRLLGETNSSAIIATHSAIIAREVAKDGILILKKNDGYTSVSTPEIQTYGESLEVIIGEAFDDFDTIKPFQHEIDALISNETKLNKVISSISKDVGDEALVYINSSSFCNNEIEFERNK</sequence>
<protein>
    <recommendedName>
        <fullName evidence="1">ATPase AAA-type core domain-containing protein</fullName>
    </recommendedName>
</protein>
<accession>A0ABX3FEH7</accession>
<dbReference type="InterPro" id="IPR051396">
    <property type="entry name" value="Bact_Antivir_Def_Nuclease"/>
</dbReference>
<comment type="caution">
    <text evidence="2">The sequence shown here is derived from an EMBL/GenBank/DDBJ whole genome shotgun (WGS) entry which is preliminary data.</text>
</comment>
<dbReference type="EMBL" id="MJMI01000112">
    <property type="protein sequence ID" value="OLQ88719.1"/>
    <property type="molecule type" value="Genomic_DNA"/>
</dbReference>